<keyword evidence="2" id="KW-1185">Reference proteome</keyword>
<dbReference type="Proteomes" id="UP000055024">
    <property type="component" value="Unassembled WGS sequence"/>
</dbReference>
<evidence type="ECO:0000313" key="2">
    <source>
        <dbReference type="Proteomes" id="UP000055024"/>
    </source>
</evidence>
<dbReference type="AlphaFoldDB" id="A0A0V1GH86"/>
<gene>
    <name evidence="1" type="ORF">T11_11159</name>
</gene>
<comment type="caution">
    <text evidence="1">The sequence shown here is derived from an EMBL/GenBank/DDBJ whole genome shotgun (WGS) entry which is preliminary data.</text>
</comment>
<organism evidence="1 2">
    <name type="scientific">Trichinella zimbabwensis</name>
    <dbReference type="NCBI Taxonomy" id="268475"/>
    <lineage>
        <taxon>Eukaryota</taxon>
        <taxon>Metazoa</taxon>
        <taxon>Ecdysozoa</taxon>
        <taxon>Nematoda</taxon>
        <taxon>Enoplea</taxon>
        <taxon>Dorylaimia</taxon>
        <taxon>Trichinellida</taxon>
        <taxon>Trichinellidae</taxon>
        <taxon>Trichinella</taxon>
    </lineage>
</organism>
<evidence type="ECO:0000313" key="1">
    <source>
        <dbReference type="EMBL" id="KRY97613.1"/>
    </source>
</evidence>
<protein>
    <submittedName>
        <fullName evidence="1">Uncharacterized protein</fullName>
    </submittedName>
</protein>
<dbReference type="EMBL" id="JYDP01001922">
    <property type="protein sequence ID" value="KRY97613.1"/>
    <property type="molecule type" value="Genomic_DNA"/>
</dbReference>
<name>A0A0V1GH86_9BILA</name>
<accession>A0A0V1GH86</accession>
<proteinExistence type="predicted"/>
<reference evidence="1 2" key="1">
    <citation type="submission" date="2015-01" db="EMBL/GenBank/DDBJ databases">
        <title>Evolution of Trichinella species and genotypes.</title>
        <authorList>
            <person name="Korhonen P.K."/>
            <person name="Edoardo P."/>
            <person name="Giuseppe L.R."/>
            <person name="Gasser R.B."/>
        </authorList>
    </citation>
    <scope>NUCLEOTIDE SEQUENCE [LARGE SCALE GENOMIC DNA]</scope>
    <source>
        <strain evidence="1">ISS1029</strain>
    </source>
</reference>
<sequence length="37" mass="4742">MIQRLRQYLDKYAFMQRATRQFWRKIEFSKISKFRGL</sequence>